<dbReference type="AlphaFoldDB" id="A0A2U1S5M8"/>
<sequence length="332" mass="36638">MIDEILKRAENGKKLDNEELFQLFSVNNAEDLKKLCETASNIRNKYSKTIKLTSTVHITNKCQVQPRCKYCGFAAKTSRDGYYNAFYKTDDEIRQAAKSIEEARVPRVSCSGGHGYKGKQAVHAAEIVKGETNLELLINVGADLTENSTNKLAELNTDTVCCNLESTNEAIFNNVKPGETLQDRIDVCNQVCDAGIELSSGLLLGIGESDEDRLNHLLFLNQFKTLGEIPIMGFNPYKDTPMENHPACPLDLQLKMVAITRIMYPKIRITVPTPTIGPKNVEYSLNAGANNLATVIAKNYPLEVKGVGSPTYGNLEEVVSVIESLGLTPQYL</sequence>
<dbReference type="SFLD" id="SFLDG01060">
    <property type="entry name" value="BATS_domain_containing"/>
    <property type="match status" value="1"/>
</dbReference>
<keyword evidence="3" id="KW-0949">S-adenosyl-L-methionine</keyword>
<comment type="cofactor">
    <cofactor evidence="1">
        <name>[4Fe-4S] cluster</name>
        <dbReference type="ChEBI" id="CHEBI:49883"/>
    </cofactor>
</comment>
<dbReference type="Pfam" id="PF04055">
    <property type="entry name" value="Radical_SAM"/>
    <property type="match status" value="1"/>
</dbReference>
<dbReference type="GO" id="GO:0004076">
    <property type="term" value="F:biotin synthase activity"/>
    <property type="evidence" value="ECO:0007669"/>
    <property type="project" value="UniProtKB-EC"/>
</dbReference>
<comment type="cofactor">
    <cofactor evidence="7">
        <name>[2Fe-2S] cluster</name>
        <dbReference type="ChEBI" id="CHEBI:190135"/>
    </cofactor>
</comment>
<dbReference type="Gene3D" id="3.20.20.70">
    <property type="entry name" value="Aldolase class I"/>
    <property type="match status" value="1"/>
</dbReference>
<dbReference type="PANTHER" id="PTHR22976">
    <property type="entry name" value="BIOTIN SYNTHASE"/>
    <property type="match status" value="1"/>
</dbReference>
<dbReference type="InterPro" id="IPR010722">
    <property type="entry name" value="BATS_dom"/>
</dbReference>
<evidence type="ECO:0000256" key="1">
    <source>
        <dbReference type="ARBA" id="ARBA00001966"/>
    </source>
</evidence>
<evidence type="ECO:0000313" key="10">
    <source>
        <dbReference type="Proteomes" id="UP000245577"/>
    </source>
</evidence>
<comment type="caution">
    <text evidence="9">The sequence shown here is derived from an EMBL/GenBank/DDBJ whole genome shotgun (WGS) entry which is preliminary data.</text>
</comment>
<evidence type="ECO:0000256" key="6">
    <source>
        <dbReference type="ARBA" id="ARBA00023014"/>
    </source>
</evidence>
<keyword evidence="10" id="KW-1185">Reference proteome</keyword>
<evidence type="ECO:0000256" key="7">
    <source>
        <dbReference type="ARBA" id="ARBA00034078"/>
    </source>
</evidence>
<dbReference type="NCBIfam" id="TIGR03957">
    <property type="entry name" value="rSAM_HmdB"/>
    <property type="match status" value="1"/>
</dbReference>
<evidence type="ECO:0000256" key="3">
    <source>
        <dbReference type="ARBA" id="ARBA00022691"/>
    </source>
</evidence>
<evidence type="ECO:0000313" key="9">
    <source>
        <dbReference type="EMBL" id="PWB84969.1"/>
    </source>
</evidence>
<dbReference type="EC" id="2.8.1.6" evidence="9"/>
<organism evidence="9 10">
    <name type="scientific">Methanobrevibacter woesei</name>
    <dbReference type="NCBI Taxonomy" id="190976"/>
    <lineage>
        <taxon>Archaea</taxon>
        <taxon>Methanobacteriati</taxon>
        <taxon>Methanobacteriota</taxon>
        <taxon>Methanomada group</taxon>
        <taxon>Methanobacteria</taxon>
        <taxon>Methanobacteriales</taxon>
        <taxon>Methanobacteriaceae</taxon>
        <taxon>Methanobrevibacter</taxon>
    </lineage>
</organism>
<keyword evidence="9" id="KW-0808">Transferase</keyword>
<dbReference type="SMART" id="SM00876">
    <property type="entry name" value="BATS"/>
    <property type="match status" value="1"/>
</dbReference>
<evidence type="ECO:0000259" key="8">
    <source>
        <dbReference type="PROSITE" id="PS51918"/>
    </source>
</evidence>
<keyword evidence="4" id="KW-0479">Metal-binding</keyword>
<dbReference type="GO" id="GO:0051539">
    <property type="term" value="F:4 iron, 4 sulfur cluster binding"/>
    <property type="evidence" value="ECO:0007669"/>
    <property type="project" value="UniProtKB-KW"/>
</dbReference>
<protein>
    <submittedName>
        <fullName evidence="9">Biotin synthase</fullName>
        <ecNumber evidence="9">2.8.1.6</ecNumber>
    </submittedName>
</protein>
<dbReference type="GO" id="GO:0051537">
    <property type="term" value="F:2 iron, 2 sulfur cluster binding"/>
    <property type="evidence" value="ECO:0007669"/>
    <property type="project" value="TreeGrafter"/>
</dbReference>
<dbReference type="InterPro" id="IPR013785">
    <property type="entry name" value="Aldolase_TIM"/>
</dbReference>
<dbReference type="GO" id="GO:0046872">
    <property type="term" value="F:metal ion binding"/>
    <property type="evidence" value="ECO:0007669"/>
    <property type="project" value="UniProtKB-KW"/>
</dbReference>
<evidence type="ECO:0000256" key="4">
    <source>
        <dbReference type="ARBA" id="ARBA00022723"/>
    </source>
</evidence>
<evidence type="ECO:0000256" key="2">
    <source>
        <dbReference type="ARBA" id="ARBA00022485"/>
    </source>
</evidence>
<dbReference type="SFLD" id="SFLDS00029">
    <property type="entry name" value="Radical_SAM"/>
    <property type="match status" value="1"/>
</dbReference>
<dbReference type="EMBL" id="MZGU01000006">
    <property type="protein sequence ID" value="PWB84969.1"/>
    <property type="molecule type" value="Genomic_DNA"/>
</dbReference>
<dbReference type="SFLD" id="SFLDF00330">
    <property type="entry name" value="HMD_cofactor_maturase_(HmdB-li"/>
    <property type="match status" value="1"/>
</dbReference>
<dbReference type="Pfam" id="PF06968">
    <property type="entry name" value="BATS"/>
    <property type="match status" value="1"/>
</dbReference>
<dbReference type="InterPro" id="IPR058240">
    <property type="entry name" value="rSAM_sf"/>
</dbReference>
<dbReference type="InterPro" id="IPR006638">
    <property type="entry name" value="Elp3/MiaA/NifB-like_rSAM"/>
</dbReference>
<dbReference type="GO" id="GO:0009102">
    <property type="term" value="P:biotin biosynthetic process"/>
    <property type="evidence" value="ECO:0007669"/>
    <property type="project" value="InterPro"/>
</dbReference>
<feature type="domain" description="Radical SAM core" evidence="8">
    <location>
        <begin position="48"/>
        <end position="272"/>
    </location>
</feature>
<dbReference type="InterPro" id="IPR002684">
    <property type="entry name" value="Biotin_synth/BioAB"/>
</dbReference>
<dbReference type="CDD" id="cd01335">
    <property type="entry name" value="Radical_SAM"/>
    <property type="match status" value="1"/>
</dbReference>
<dbReference type="InterPro" id="IPR007197">
    <property type="entry name" value="rSAM"/>
</dbReference>
<dbReference type="SUPFAM" id="SSF102114">
    <property type="entry name" value="Radical SAM enzymes"/>
    <property type="match status" value="1"/>
</dbReference>
<dbReference type="PANTHER" id="PTHR22976:SF2">
    <property type="entry name" value="BIOTIN SYNTHASE, MITOCHONDRIAL"/>
    <property type="match status" value="1"/>
</dbReference>
<dbReference type="Proteomes" id="UP000245577">
    <property type="component" value="Unassembled WGS sequence"/>
</dbReference>
<keyword evidence="6" id="KW-0411">Iron-sulfur</keyword>
<name>A0A2U1S5M8_9EURY</name>
<evidence type="ECO:0000256" key="5">
    <source>
        <dbReference type="ARBA" id="ARBA00023004"/>
    </source>
</evidence>
<accession>A0A2U1S5M8</accession>
<reference evidence="9 10" key="1">
    <citation type="submission" date="2017-03" db="EMBL/GenBank/DDBJ databases">
        <title>Genome sequence of Methanobrevibacter wosei.</title>
        <authorList>
            <person name="Poehlein A."/>
            <person name="Seedorf H."/>
            <person name="Daniel R."/>
        </authorList>
    </citation>
    <scope>NUCLEOTIDE SEQUENCE [LARGE SCALE GENOMIC DNA]</scope>
    <source>
        <strain evidence="9 10">DSM 11979</strain>
    </source>
</reference>
<proteinExistence type="predicted"/>
<dbReference type="SFLD" id="SFLDG01279">
    <property type="entry name" value="HMD_cofactor_maturase_(HmdB-li"/>
    <property type="match status" value="1"/>
</dbReference>
<keyword evidence="5" id="KW-0408">Iron</keyword>
<dbReference type="PROSITE" id="PS51918">
    <property type="entry name" value="RADICAL_SAM"/>
    <property type="match status" value="1"/>
</dbReference>
<gene>
    <name evidence="9" type="primary">bioB_2</name>
    <name evidence="9" type="ORF">MBBWO_12800</name>
</gene>
<dbReference type="RefSeq" id="WP_116670068.1">
    <property type="nucleotide sequence ID" value="NZ_MZGU01000006.1"/>
</dbReference>
<dbReference type="SMART" id="SM00729">
    <property type="entry name" value="Elp3"/>
    <property type="match status" value="1"/>
</dbReference>
<keyword evidence="2" id="KW-0004">4Fe-4S</keyword>
<dbReference type="InterPro" id="IPR023858">
    <property type="entry name" value="HcgA-like"/>
</dbReference>
<dbReference type="OrthoDB" id="61910at2157"/>